<dbReference type="InterPro" id="IPR021005">
    <property type="entry name" value="Znf_CGNR"/>
</dbReference>
<dbReference type="PANTHER" id="PTHR35525:SF3">
    <property type="entry name" value="BLL6575 PROTEIN"/>
    <property type="match status" value="1"/>
</dbReference>
<accession>A0A2T0JZ74</accession>
<dbReference type="Proteomes" id="UP000239415">
    <property type="component" value="Unassembled WGS sequence"/>
</dbReference>
<organism evidence="2 3">
    <name type="scientific">Actinoplanes italicus</name>
    <dbReference type="NCBI Taxonomy" id="113567"/>
    <lineage>
        <taxon>Bacteria</taxon>
        <taxon>Bacillati</taxon>
        <taxon>Actinomycetota</taxon>
        <taxon>Actinomycetes</taxon>
        <taxon>Micromonosporales</taxon>
        <taxon>Micromonosporaceae</taxon>
        <taxon>Actinoplanes</taxon>
    </lineage>
</organism>
<proteinExistence type="predicted"/>
<keyword evidence="3" id="KW-1185">Reference proteome</keyword>
<dbReference type="OrthoDB" id="123307at2"/>
<name>A0A2T0JZ74_9ACTN</name>
<comment type="caution">
    <text evidence="2">The sequence shown here is derived from an EMBL/GenBank/DDBJ whole genome shotgun (WGS) entry which is preliminary data.</text>
</comment>
<dbReference type="InterPro" id="IPR010852">
    <property type="entry name" value="ABATE"/>
</dbReference>
<dbReference type="InterPro" id="IPR023286">
    <property type="entry name" value="ABATE_dom_sf"/>
</dbReference>
<dbReference type="PANTHER" id="PTHR35525">
    <property type="entry name" value="BLL6575 PROTEIN"/>
    <property type="match status" value="1"/>
</dbReference>
<evidence type="ECO:0000313" key="3">
    <source>
        <dbReference type="Proteomes" id="UP000239415"/>
    </source>
</evidence>
<dbReference type="Pfam" id="PF11706">
    <property type="entry name" value="zf-CGNR"/>
    <property type="match status" value="1"/>
</dbReference>
<reference evidence="2 3" key="1">
    <citation type="submission" date="2018-03" db="EMBL/GenBank/DDBJ databases">
        <title>Genomic Encyclopedia of Archaeal and Bacterial Type Strains, Phase II (KMG-II): from individual species to whole genera.</title>
        <authorList>
            <person name="Goeker M."/>
        </authorList>
    </citation>
    <scope>NUCLEOTIDE SEQUENCE [LARGE SCALE GENOMIC DNA]</scope>
    <source>
        <strain evidence="2 3">DSM 43146</strain>
    </source>
</reference>
<sequence>MTFVFVGGNLALDLLGTLKWRRTASEECLGSPADAARWAVASGALTSEPGFSTTDLAALLELREAIYRLFRAVMAGDPPTPADLRLVNAAAARPGAALELTPAGATRVGDATAVAAEVARSAAGLLGEIYAGGGPRLRECERPACTRLFVDRSRGGTRAWCGMAECGNRVKAADYRARKAAARRPGSADI</sequence>
<dbReference type="EMBL" id="PVMZ01000022">
    <property type="protein sequence ID" value="PRX15795.1"/>
    <property type="molecule type" value="Genomic_DNA"/>
</dbReference>
<protein>
    <submittedName>
        <fullName evidence="2">Putative RNA-binding Zn ribbon-like protein</fullName>
    </submittedName>
</protein>
<evidence type="ECO:0000259" key="1">
    <source>
        <dbReference type="Pfam" id="PF11706"/>
    </source>
</evidence>
<gene>
    <name evidence="2" type="ORF">CLV67_12234</name>
</gene>
<feature type="domain" description="Zinc finger CGNR" evidence="1">
    <location>
        <begin position="136"/>
        <end position="179"/>
    </location>
</feature>
<dbReference type="SUPFAM" id="SSF160904">
    <property type="entry name" value="Jann2411-like"/>
    <property type="match status" value="1"/>
</dbReference>
<dbReference type="RefSeq" id="WP_106327991.1">
    <property type="nucleotide sequence ID" value="NZ_BOMO01000022.1"/>
</dbReference>
<dbReference type="Gene3D" id="1.10.3300.10">
    <property type="entry name" value="Jann2411-like domain"/>
    <property type="match status" value="1"/>
</dbReference>
<evidence type="ECO:0000313" key="2">
    <source>
        <dbReference type="EMBL" id="PRX15795.1"/>
    </source>
</evidence>
<dbReference type="Pfam" id="PF07336">
    <property type="entry name" value="ABATE"/>
    <property type="match status" value="1"/>
</dbReference>
<dbReference type="AlphaFoldDB" id="A0A2T0JZ74"/>